<keyword evidence="5" id="KW-1185">Reference proteome</keyword>
<dbReference type="PANTHER" id="PTHR31941:SF16">
    <property type="entry name" value="PHOSPHATIDYLINOSITOL 4,5-BISPHOSPHATE-BINDING PROTEIN SLM1-RELATED"/>
    <property type="match status" value="1"/>
</dbReference>
<dbReference type="PROSITE" id="PS50003">
    <property type="entry name" value="PH_DOMAIN"/>
    <property type="match status" value="1"/>
</dbReference>
<dbReference type="InterPro" id="IPR046869">
    <property type="entry name" value="SLM1/RGC1-like_PH"/>
</dbReference>
<dbReference type="Gene3D" id="2.30.29.30">
    <property type="entry name" value="Pleckstrin-homology domain (PH domain)/Phosphotyrosine-binding domain (PTB)"/>
    <property type="match status" value="1"/>
</dbReference>
<evidence type="ECO:0000313" key="4">
    <source>
        <dbReference type="EMBL" id="KAH3670309.1"/>
    </source>
</evidence>
<dbReference type="FunFam" id="1.20.1270.60:FF:000078">
    <property type="entry name" value="Slm1p"/>
    <property type="match status" value="1"/>
</dbReference>
<feature type="domain" description="PH" evidence="3">
    <location>
        <begin position="438"/>
        <end position="537"/>
    </location>
</feature>
<dbReference type="Pfam" id="PF20399">
    <property type="entry name" value="PH_20"/>
    <property type="match status" value="1"/>
</dbReference>
<dbReference type="SMART" id="SM00233">
    <property type="entry name" value="PH"/>
    <property type="match status" value="1"/>
</dbReference>
<evidence type="ECO:0000256" key="1">
    <source>
        <dbReference type="ARBA" id="ARBA00022553"/>
    </source>
</evidence>
<keyword evidence="1" id="KW-0597">Phosphoprotein</keyword>
<reference evidence="4" key="2">
    <citation type="submission" date="2021-01" db="EMBL/GenBank/DDBJ databases">
        <authorList>
            <person name="Schikora-Tamarit M.A."/>
        </authorList>
    </citation>
    <scope>NUCLEOTIDE SEQUENCE</scope>
    <source>
        <strain evidence="4">CBS6341</strain>
    </source>
</reference>
<dbReference type="Pfam" id="PF20400">
    <property type="entry name" value="BAR_4"/>
    <property type="match status" value="1"/>
</dbReference>
<evidence type="ECO:0000313" key="5">
    <source>
        <dbReference type="Proteomes" id="UP000769528"/>
    </source>
</evidence>
<feature type="region of interest" description="Disordered" evidence="2">
    <location>
        <begin position="87"/>
        <end position="116"/>
    </location>
</feature>
<organism evidence="4 5">
    <name type="scientific">Wickerhamomyces mucosus</name>
    <dbReference type="NCBI Taxonomy" id="1378264"/>
    <lineage>
        <taxon>Eukaryota</taxon>
        <taxon>Fungi</taxon>
        <taxon>Dikarya</taxon>
        <taxon>Ascomycota</taxon>
        <taxon>Saccharomycotina</taxon>
        <taxon>Saccharomycetes</taxon>
        <taxon>Phaffomycetales</taxon>
        <taxon>Wickerhamomycetaceae</taxon>
        <taxon>Wickerhamomyces</taxon>
    </lineage>
</organism>
<feature type="compositionally biased region" description="Basic and acidic residues" evidence="2">
    <location>
        <begin position="660"/>
        <end position="670"/>
    </location>
</feature>
<evidence type="ECO:0000256" key="2">
    <source>
        <dbReference type="SAM" id="MobiDB-lite"/>
    </source>
</evidence>
<dbReference type="EMBL" id="JAEUBF010001304">
    <property type="protein sequence ID" value="KAH3670309.1"/>
    <property type="molecule type" value="Genomic_DNA"/>
</dbReference>
<gene>
    <name evidence="4" type="ORF">WICMUC_004878</name>
</gene>
<accession>A0A9P8T983</accession>
<dbReference type="Proteomes" id="UP000769528">
    <property type="component" value="Unassembled WGS sequence"/>
</dbReference>
<feature type="compositionally biased region" description="Low complexity" evidence="2">
    <location>
        <begin position="596"/>
        <end position="629"/>
    </location>
</feature>
<feature type="compositionally biased region" description="Polar residues" evidence="2">
    <location>
        <begin position="559"/>
        <end position="595"/>
    </location>
</feature>
<dbReference type="InterPro" id="IPR001849">
    <property type="entry name" value="PH_domain"/>
</dbReference>
<sequence>MSRNGTMTSTVSAQAFQQQQQNLQQLHNLEQNFNTNYGQQAKSFSSDTRLIADVLNNNIDAKLHSNSINSNTTNQIATANVNQQSQLLQPVQQQQQQQQQLSQRSIHHPSPSRNISASETIEAHNNYSSQEFRNPLAVNLPLHSNPTDILAGRFSAWRSIITSLVQYLNEIVSIQDEIVRQQMRLSHAVNFPIFNQNTKQSKQQASSAEPQVKEEIYQQNFFLPHGSGSIHDLPGILANYHVASANLASRASKELNSITIPRLEDLKRELLVKIKEIKSLASDFKTKTAKEIAQTKVDLTHYIKSIEDAKFGSQNLQPKNDPYITKILLDKQLKKQLVEENYLLEAFVNLQTSGKELEKVVVIEIQNALTVYAKISAEQAQSVFDKLISQLDAGFLTKQPSVEWDQFIASDKNFIDENLPKRELSQLQYEKDNDPLTYEVRSSFLERRSKFLKSYSRGYYVLTPSFVHEFKSPDRKKDLVPVLSISIDEIEIEEHTGKNTRFVLKKVGKISSHKYVFRTESYDIKNAWCNDIKNLKELSSATSRGAYALKHHNPKPNLSRVSSQRSRPSTSINESIPDNLVQGQQQPILTSQNPRSQNRLSSPLSQQQQQQTQSNQQQYQDKQFQQDGQTPNFRNSIDSYLTNNKNTFGPIIEGSGTSDETDKVSRKETENLGNDYSAAHTQFKTLEISQNYARDH</sequence>
<comment type="caution">
    <text evidence="4">The sequence shown here is derived from an EMBL/GenBank/DDBJ whole genome shotgun (WGS) entry which is preliminary data.</text>
</comment>
<feature type="compositionally biased region" description="Low complexity" evidence="2">
    <location>
        <begin position="87"/>
        <end position="103"/>
    </location>
</feature>
<name>A0A9P8T983_9ASCO</name>
<evidence type="ECO:0000259" key="3">
    <source>
        <dbReference type="PROSITE" id="PS50003"/>
    </source>
</evidence>
<dbReference type="InterPro" id="IPR046868">
    <property type="entry name" value="BAR_4"/>
</dbReference>
<feature type="region of interest" description="Disordered" evidence="2">
    <location>
        <begin position="549"/>
        <end position="673"/>
    </location>
</feature>
<dbReference type="InterPro" id="IPR011993">
    <property type="entry name" value="PH-like_dom_sf"/>
</dbReference>
<protein>
    <recommendedName>
        <fullName evidence="3">PH domain-containing protein</fullName>
    </recommendedName>
</protein>
<dbReference type="PANTHER" id="PTHR31941">
    <property type="entry name" value="CYTOSKELETAL SIGNALING PROTEIN SLM1"/>
    <property type="match status" value="1"/>
</dbReference>
<reference evidence="4" key="1">
    <citation type="journal article" date="2021" name="Open Biol.">
        <title>Shared evolutionary footprints suggest mitochondrial oxidative damage underlies multiple complex I losses in fungi.</title>
        <authorList>
            <person name="Schikora-Tamarit M.A."/>
            <person name="Marcet-Houben M."/>
            <person name="Nosek J."/>
            <person name="Gabaldon T."/>
        </authorList>
    </citation>
    <scope>NUCLEOTIDE SEQUENCE</scope>
    <source>
        <strain evidence="4">CBS6341</strain>
    </source>
</reference>
<dbReference type="OrthoDB" id="5598057at2759"/>
<proteinExistence type="predicted"/>
<dbReference type="SUPFAM" id="SSF50729">
    <property type="entry name" value="PH domain-like"/>
    <property type="match status" value="1"/>
</dbReference>
<feature type="compositionally biased region" description="Polar residues" evidence="2">
    <location>
        <begin position="630"/>
        <end position="647"/>
    </location>
</feature>
<dbReference type="AlphaFoldDB" id="A0A9P8T983"/>